<dbReference type="Pfam" id="PF13639">
    <property type="entry name" value="zf-RING_2"/>
    <property type="match status" value="1"/>
</dbReference>
<dbReference type="EMBL" id="CP090172">
    <property type="protein sequence ID" value="UJO23196.1"/>
    <property type="molecule type" value="Genomic_DNA"/>
</dbReference>
<dbReference type="InterPro" id="IPR001841">
    <property type="entry name" value="Znf_RING"/>
</dbReference>
<evidence type="ECO:0000313" key="7">
    <source>
        <dbReference type="EMBL" id="UJO23196.1"/>
    </source>
</evidence>
<dbReference type="Gene3D" id="3.30.40.10">
    <property type="entry name" value="Zinc/RING finger domain, C3HC4 (zinc finger)"/>
    <property type="match status" value="1"/>
</dbReference>
<dbReference type="SMART" id="SM00184">
    <property type="entry name" value="RING"/>
    <property type="match status" value="1"/>
</dbReference>
<dbReference type="InterPro" id="IPR013083">
    <property type="entry name" value="Znf_RING/FYVE/PHD"/>
</dbReference>
<proteinExistence type="predicted"/>
<reference evidence="7" key="2">
    <citation type="journal article" date="2022" name="Microb. Genom.">
        <title>A chromosome-scale genome assembly of the tomato pathogen Cladosporium fulvum reveals a compartmentalized genome architecture and the presence of a dispensable chromosome.</title>
        <authorList>
            <person name="Zaccaron A.Z."/>
            <person name="Chen L.H."/>
            <person name="Samaras A."/>
            <person name="Stergiopoulos I."/>
        </authorList>
    </citation>
    <scope>NUCLEOTIDE SEQUENCE</scope>
    <source>
        <strain evidence="7">Race5_Kim</strain>
    </source>
</reference>
<evidence type="ECO:0000256" key="3">
    <source>
        <dbReference type="ARBA" id="ARBA00022833"/>
    </source>
</evidence>
<evidence type="ECO:0000256" key="5">
    <source>
        <dbReference type="SAM" id="MobiDB-lite"/>
    </source>
</evidence>
<evidence type="ECO:0000259" key="6">
    <source>
        <dbReference type="PROSITE" id="PS50089"/>
    </source>
</evidence>
<sequence length="261" mass="30370">MPLASRKDFLSTLTPPQCPICYEHLTAPITTPCEHTFCLECAKTWLKTAATCPSCRTVLYDIDLDDEEPENDSELQLPLEPGYVQRAFPSTTAANDSGIPAEHDTSGTDPAPPHPRRLLSRLPRLHRPIQHREAALEERRLSRQRWQRSMDRLFRTLQKAHRSLELRRRVYDRQQTEMLEVAEILRHQIQLQDDMHAEIVRLAEEHENSLREREVKVEEQLRELQGGEARRLRVSRSAMDAAGEDSKWSWARMKERLIAKL</sequence>
<dbReference type="InterPro" id="IPR047126">
    <property type="entry name" value="RNF141-like"/>
</dbReference>
<protein>
    <recommendedName>
        <fullName evidence="6">RING-type domain-containing protein</fullName>
    </recommendedName>
</protein>
<dbReference type="KEGG" id="ffu:CLAFUR5_12355"/>
<reference evidence="7" key="1">
    <citation type="submission" date="2021-12" db="EMBL/GenBank/DDBJ databases">
        <authorList>
            <person name="Zaccaron A."/>
            <person name="Stergiopoulos I."/>
        </authorList>
    </citation>
    <scope>NUCLEOTIDE SEQUENCE</scope>
    <source>
        <strain evidence="7">Race5_Kim</strain>
    </source>
</reference>
<dbReference type="PANTHER" id="PTHR12109">
    <property type="entry name" value="RING FINGER PROTEIN 141-RELATED"/>
    <property type="match status" value="1"/>
</dbReference>
<dbReference type="PROSITE" id="PS00518">
    <property type="entry name" value="ZF_RING_1"/>
    <property type="match status" value="1"/>
</dbReference>
<dbReference type="PROSITE" id="PS50089">
    <property type="entry name" value="ZF_RING_2"/>
    <property type="match status" value="1"/>
</dbReference>
<accession>A0A9Q8PIK2</accession>
<dbReference type="InterPro" id="IPR017907">
    <property type="entry name" value="Znf_RING_CS"/>
</dbReference>
<evidence type="ECO:0000256" key="1">
    <source>
        <dbReference type="ARBA" id="ARBA00022723"/>
    </source>
</evidence>
<gene>
    <name evidence="7" type="ORF">CLAFUR5_12355</name>
</gene>
<evidence type="ECO:0000256" key="4">
    <source>
        <dbReference type="PROSITE-ProRule" id="PRU00175"/>
    </source>
</evidence>
<dbReference type="RefSeq" id="XP_047767562.1">
    <property type="nucleotide sequence ID" value="XM_047911503.1"/>
</dbReference>
<dbReference type="OrthoDB" id="3650892at2759"/>
<keyword evidence="1" id="KW-0479">Metal-binding</keyword>
<organism evidence="7 8">
    <name type="scientific">Passalora fulva</name>
    <name type="common">Tomato leaf mold</name>
    <name type="synonym">Cladosporium fulvum</name>
    <dbReference type="NCBI Taxonomy" id="5499"/>
    <lineage>
        <taxon>Eukaryota</taxon>
        <taxon>Fungi</taxon>
        <taxon>Dikarya</taxon>
        <taxon>Ascomycota</taxon>
        <taxon>Pezizomycotina</taxon>
        <taxon>Dothideomycetes</taxon>
        <taxon>Dothideomycetidae</taxon>
        <taxon>Mycosphaerellales</taxon>
        <taxon>Mycosphaerellaceae</taxon>
        <taxon>Fulvia</taxon>
    </lineage>
</organism>
<dbReference type="GeneID" id="71992233"/>
<dbReference type="Proteomes" id="UP000756132">
    <property type="component" value="Chromosome 10"/>
</dbReference>
<dbReference type="SUPFAM" id="SSF57850">
    <property type="entry name" value="RING/U-box"/>
    <property type="match status" value="1"/>
</dbReference>
<evidence type="ECO:0000256" key="2">
    <source>
        <dbReference type="ARBA" id="ARBA00022771"/>
    </source>
</evidence>
<feature type="domain" description="RING-type" evidence="6">
    <location>
        <begin position="18"/>
        <end position="56"/>
    </location>
</feature>
<feature type="region of interest" description="Disordered" evidence="5">
    <location>
        <begin position="90"/>
        <end position="116"/>
    </location>
</feature>
<dbReference type="GO" id="GO:0008270">
    <property type="term" value="F:zinc ion binding"/>
    <property type="evidence" value="ECO:0007669"/>
    <property type="project" value="UniProtKB-KW"/>
</dbReference>
<evidence type="ECO:0000313" key="8">
    <source>
        <dbReference type="Proteomes" id="UP000756132"/>
    </source>
</evidence>
<keyword evidence="2 4" id="KW-0863">Zinc-finger</keyword>
<dbReference type="AlphaFoldDB" id="A0A9Q8PIK2"/>
<name>A0A9Q8PIK2_PASFU</name>
<keyword evidence="8" id="KW-1185">Reference proteome</keyword>
<keyword evidence="3" id="KW-0862">Zinc</keyword>